<protein>
    <submittedName>
        <fullName evidence="3">Uncharacterized protein</fullName>
    </submittedName>
</protein>
<feature type="transmembrane region" description="Helical" evidence="2">
    <location>
        <begin position="6"/>
        <end position="27"/>
    </location>
</feature>
<dbReference type="RefSeq" id="WP_344106622.1">
    <property type="nucleotide sequence ID" value="NZ_BAAANL010000015.1"/>
</dbReference>
<reference evidence="3 4" key="1">
    <citation type="journal article" date="2019" name="Int. J. Syst. Evol. Microbiol.">
        <title>The Global Catalogue of Microorganisms (GCM) 10K type strain sequencing project: providing services to taxonomists for standard genome sequencing and annotation.</title>
        <authorList>
            <consortium name="The Broad Institute Genomics Platform"/>
            <consortium name="The Broad Institute Genome Sequencing Center for Infectious Disease"/>
            <person name="Wu L."/>
            <person name="Ma J."/>
        </authorList>
    </citation>
    <scope>NUCLEOTIDE SEQUENCE [LARGE SCALE GENOMIC DNA]</scope>
    <source>
        <strain evidence="3 4">JCM 14326</strain>
    </source>
</reference>
<evidence type="ECO:0000313" key="3">
    <source>
        <dbReference type="EMBL" id="GAA1876596.1"/>
    </source>
</evidence>
<evidence type="ECO:0000256" key="1">
    <source>
        <dbReference type="SAM" id="Coils"/>
    </source>
</evidence>
<comment type="caution">
    <text evidence="3">The sequence shown here is derived from an EMBL/GenBank/DDBJ whole genome shotgun (WGS) entry which is preliminary data.</text>
</comment>
<keyword evidence="2" id="KW-0472">Membrane</keyword>
<keyword evidence="4" id="KW-1185">Reference proteome</keyword>
<dbReference type="Proteomes" id="UP001501094">
    <property type="component" value="Unassembled WGS sequence"/>
</dbReference>
<feature type="coiled-coil region" evidence="1">
    <location>
        <begin position="71"/>
        <end position="108"/>
    </location>
</feature>
<name>A0ABN2NP03_9MICO</name>
<keyword evidence="1" id="KW-0175">Coiled coil</keyword>
<evidence type="ECO:0000313" key="4">
    <source>
        <dbReference type="Proteomes" id="UP001501094"/>
    </source>
</evidence>
<keyword evidence="2" id="KW-1133">Transmembrane helix</keyword>
<accession>A0ABN2NP03</accession>
<dbReference type="EMBL" id="BAAANL010000015">
    <property type="protein sequence ID" value="GAA1876596.1"/>
    <property type="molecule type" value="Genomic_DNA"/>
</dbReference>
<organism evidence="3 4">
    <name type="scientific">Myceligenerans crystallogenes</name>
    <dbReference type="NCBI Taxonomy" id="316335"/>
    <lineage>
        <taxon>Bacteria</taxon>
        <taxon>Bacillati</taxon>
        <taxon>Actinomycetota</taxon>
        <taxon>Actinomycetes</taxon>
        <taxon>Micrococcales</taxon>
        <taxon>Promicromonosporaceae</taxon>
        <taxon>Myceligenerans</taxon>
    </lineage>
</organism>
<proteinExistence type="predicted"/>
<evidence type="ECO:0000256" key="2">
    <source>
        <dbReference type="SAM" id="Phobius"/>
    </source>
</evidence>
<feature type="transmembrane region" description="Helical" evidence="2">
    <location>
        <begin position="39"/>
        <end position="61"/>
    </location>
</feature>
<gene>
    <name evidence="3" type="ORF">GCM10009751_40480</name>
</gene>
<sequence>MTNEDMQTAILVILGIGIVIMTLRALYGLLAWKGRRKTALLQAVLYPTGGFILMMVVAVAFPETSPERIAAIEAERAAQAEAEAAAELEAEAERAAQAEAEAAELEACRQDLQCWGQKYSIDAAVRCRRPIERLAQFDMRWTDGWTDTKFPRIRWENQDEGLVTYIGDKAQFQNGFGAWQNVIYTCTYDPATDSAIDVTVTPGRL</sequence>
<keyword evidence="2" id="KW-0812">Transmembrane</keyword>